<dbReference type="RefSeq" id="XP_062795682.1">
    <property type="nucleotide sequence ID" value="XM_062939631.1"/>
</dbReference>
<dbReference type="Proteomes" id="UP001329825">
    <property type="component" value="Chromosome 11"/>
</dbReference>
<proteinExistence type="predicted"/>
<dbReference type="InterPro" id="IPR045247">
    <property type="entry name" value="Oye-like"/>
</dbReference>
<organism evidence="2 3">
    <name type="scientific">Kwoniella shivajii</name>
    <dbReference type="NCBI Taxonomy" id="564305"/>
    <lineage>
        <taxon>Eukaryota</taxon>
        <taxon>Fungi</taxon>
        <taxon>Dikarya</taxon>
        <taxon>Basidiomycota</taxon>
        <taxon>Agaricomycotina</taxon>
        <taxon>Tremellomycetes</taxon>
        <taxon>Tremellales</taxon>
        <taxon>Cryptococcaceae</taxon>
        <taxon>Kwoniella</taxon>
    </lineage>
</organism>
<keyword evidence="3" id="KW-1185">Reference proteome</keyword>
<dbReference type="PANTHER" id="PTHR22893:SF91">
    <property type="entry name" value="NADPH DEHYDROGENASE 2-RELATED"/>
    <property type="match status" value="1"/>
</dbReference>
<feature type="domain" description="NADH:flavin oxidoreductase/NADH oxidase N-terminal" evidence="1">
    <location>
        <begin position="8"/>
        <end position="336"/>
    </location>
</feature>
<dbReference type="CDD" id="cd02933">
    <property type="entry name" value="OYE_like_FMN"/>
    <property type="match status" value="1"/>
</dbReference>
<sequence length="372" mass="40615">MTIQSERLFEPIKIGDVTLKHRVVMAPMTRLRADNETAAPSAMSIAYYAQRASDGGLIISEGTVPSVEGRGWPNSPGIWSTEQIDAWKKITDAVHAKKGTIFCQLFAAGRVANPSIAPVIYAPSDINDPTPGAPTPPLKVMTREDITKSIADFTQGAKNAIAAGFDGVEIHCANGYLLDQFIQYNSNQRSDEYGGSLENRFRFPLQVISSISSAIGASKVGVRISPFATFQGMRPSDPLAVFIPFTRAVLSSTPGLAYISGLMPRANGADDQANLVENDALDPIRDIVVVTGVTFFVAGGFTTQSAKGHAEKHNDLIAFGRYFTSNPDLPQRIRNDWPLVKYDRDTFYTPGKEGYLDWTEYKAIHQFDAVYP</sequence>
<reference evidence="2 3" key="1">
    <citation type="submission" date="2024-01" db="EMBL/GenBank/DDBJ databases">
        <title>Comparative genomics of Cryptococcus and Kwoniella reveals pathogenesis evolution and contrasting modes of karyotype evolution via chromosome fusion or intercentromeric recombination.</title>
        <authorList>
            <person name="Coelho M.A."/>
            <person name="David-Palma M."/>
            <person name="Shea T."/>
            <person name="Bowers K."/>
            <person name="McGinley-Smith S."/>
            <person name="Mohammad A.W."/>
            <person name="Gnirke A."/>
            <person name="Yurkov A.M."/>
            <person name="Nowrousian M."/>
            <person name="Sun S."/>
            <person name="Cuomo C.A."/>
            <person name="Heitman J."/>
        </authorList>
    </citation>
    <scope>NUCLEOTIDE SEQUENCE [LARGE SCALE GENOMIC DNA]</scope>
    <source>
        <strain evidence="2">CBS 11374</strain>
    </source>
</reference>
<evidence type="ECO:0000259" key="1">
    <source>
        <dbReference type="Pfam" id="PF00724"/>
    </source>
</evidence>
<dbReference type="InterPro" id="IPR013785">
    <property type="entry name" value="Aldolase_TIM"/>
</dbReference>
<dbReference type="GeneID" id="87960072"/>
<name>A0ABZ1DA32_9TREE</name>
<evidence type="ECO:0000313" key="2">
    <source>
        <dbReference type="EMBL" id="WRT70943.1"/>
    </source>
</evidence>
<dbReference type="PANTHER" id="PTHR22893">
    <property type="entry name" value="NADH OXIDOREDUCTASE-RELATED"/>
    <property type="match status" value="1"/>
</dbReference>
<dbReference type="Pfam" id="PF00724">
    <property type="entry name" value="Oxidored_FMN"/>
    <property type="match status" value="1"/>
</dbReference>
<gene>
    <name evidence="2" type="ORF">IL334_007942</name>
</gene>
<dbReference type="SUPFAM" id="SSF51395">
    <property type="entry name" value="FMN-linked oxidoreductases"/>
    <property type="match status" value="1"/>
</dbReference>
<accession>A0ABZ1DA32</accession>
<protein>
    <recommendedName>
        <fullName evidence="1">NADH:flavin oxidoreductase/NADH oxidase N-terminal domain-containing protein</fullName>
    </recommendedName>
</protein>
<dbReference type="EMBL" id="CP141891">
    <property type="protein sequence ID" value="WRT70943.1"/>
    <property type="molecule type" value="Genomic_DNA"/>
</dbReference>
<dbReference type="InterPro" id="IPR001155">
    <property type="entry name" value="OxRdtase_FMN_N"/>
</dbReference>
<dbReference type="Gene3D" id="3.20.20.70">
    <property type="entry name" value="Aldolase class I"/>
    <property type="match status" value="1"/>
</dbReference>
<evidence type="ECO:0000313" key="3">
    <source>
        <dbReference type="Proteomes" id="UP001329825"/>
    </source>
</evidence>